<dbReference type="InterPro" id="IPR036396">
    <property type="entry name" value="Cyt_P450_sf"/>
</dbReference>
<gene>
    <name evidence="1" type="ORF">AQUCO_00201290v1</name>
</gene>
<dbReference type="InterPro" id="IPR002401">
    <property type="entry name" value="Cyt_P450_E_grp-I"/>
</dbReference>
<evidence type="ECO:0008006" key="3">
    <source>
        <dbReference type="Google" id="ProtNLM"/>
    </source>
</evidence>
<protein>
    <recommendedName>
        <fullName evidence="3">Cytochrome P450</fullName>
    </recommendedName>
</protein>
<reference evidence="1 2" key="1">
    <citation type="submission" date="2017-09" db="EMBL/GenBank/DDBJ databases">
        <title>WGS assembly of Aquilegia coerulea Goldsmith.</title>
        <authorList>
            <person name="Hodges S."/>
            <person name="Kramer E."/>
            <person name="Nordborg M."/>
            <person name="Tomkins J."/>
            <person name="Borevitz J."/>
            <person name="Derieg N."/>
            <person name="Yan J."/>
            <person name="Mihaltcheva S."/>
            <person name="Hayes R.D."/>
            <person name="Rokhsar D."/>
        </authorList>
    </citation>
    <scope>NUCLEOTIDE SEQUENCE [LARGE SCALE GENOMIC DNA]</scope>
    <source>
        <strain evidence="2">cv. Goldsmith</strain>
    </source>
</reference>
<dbReference type="InParanoid" id="A0A2G5F781"/>
<dbReference type="PANTHER" id="PTHR24299">
    <property type="entry name" value="CYTOCHROME P450 FAMILY 1"/>
    <property type="match status" value="1"/>
</dbReference>
<dbReference type="Gene3D" id="1.10.630.10">
    <property type="entry name" value="Cytochrome P450"/>
    <property type="match status" value="1"/>
</dbReference>
<dbReference type="GO" id="GO:0016705">
    <property type="term" value="F:oxidoreductase activity, acting on paired donors, with incorporation or reduction of molecular oxygen"/>
    <property type="evidence" value="ECO:0007669"/>
    <property type="project" value="InterPro"/>
</dbReference>
<dbReference type="PRINTS" id="PR00463">
    <property type="entry name" value="EP450I"/>
</dbReference>
<name>A0A2G5F781_AQUCA</name>
<dbReference type="PANTHER" id="PTHR24299:SF59">
    <property type="entry name" value="CYTOCHROME P450 SUPERFAMILY PROTEIN"/>
    <property type="match status" value="1"/>
</dbReference>
<evidence type="ECO:0000313" key="2">
    <source>
        <dbReference type="Proteomes" id="UP000230069"/>
    </source>
</evidence>
<dbReference type="GO" id="GO:0044550">
    <property type="term" value="P:secondary metabolite biosynthetic process"/>
    <property type="evidence" value="ECO:0007669"/>
    <property type="project" value="UniProtKB-ARBA"/>
</dbReference>
<dbReference type="GO" id="GO:0005506">
    <property type="term" value="F:iron ion binding"/>
    <property type="evidence" value="ECO:0007669"/>
    <property type="project" value="InterPro"/>
</dbReference>
<dbReference type="Pfam" id="PF00067">
    <property type="entry name" value="p450"/>
    <property type="match status" value="1"/>
</dbReference>
<dbReference type="SUPFAM" id="SSF48264">
    <property type="entry name" value="Cytochrome P450"/>
    <property type="match status" value="1"/>
</dbReference>
<evidence type="ECO:0000313" key="1">
    <source>
        <dbReference type="EMBL" id="PIA63862.1"/>
    </source>
</evidence>
<proteinExistence type="predicted"/>
<dbReference type="AlphaFoldDB" id="A0A2G5F781"/>
<dbReference type="GO" id="GO:0020037">
    <property type="term" value="F:heme binding"/>
    <property type="evidence" value="ECO:0007669"/>
    <property type="project" value="InterPro"/>
</dbReference>
<dbReference type="STRING" id="218851.A0A2G5F781"/>
<sequence length="271" mass="30635">MIFGSKLPPGPFPLPIVGHLFKLGNKPQESLANLAKIYGSLMTIKLGSVTTIVVSSAIMAKEVLQKHDQTFSGRTVPDAVRILKHHEVSMVWLQPSSQWRNLRKLCTSQMFTNQRLNDSEEIRLKKVKEFINNIRDSAKSRQAIDIGEAVFSVVLNTISNTILSNDITHFNTDSTLDFKAAICGIIEEIGTPNMSDYFPILKSFDLQGIRRRSGSYFEKLDEFFNAIMDQRLQSKEQNATNDLLETLLQHTQEKGFNLNHVDINSLLKDLL</sequence>
<keyword evidence="2" id="KW-1185">Reference proteome</keyword>
<dbReference type="InterPro" id="IPR001128">
    <property type="entry name" value="Cyt_P450"/>
</dbReference>
<accession>A0A2G5F781</accession>
<organism evidence="1 2">
    <name type="scientific">Aquilegia coerulea</name>
    <name type="common">Rocky mountain columbine</name>
    <dbReference type="NCBI Taxonomy" id="218851"/>
    <lineage>
        <taxon>Eukaryota</taxon>
        <taxon>Viridiplantae</taxon>
        <taxon>Streptophyta</taxon>
        <taxon>Embryophyta</taxon>
        <taxon>Tracheophyta</taxon>
        <taxon>Spermatophyta</taxon>
        <taxon>Magnoliopsida</taxon>
        <taxon>Ranunculales</taxon>
        <taxon>Ranunculaceae</taxon>
        <taxon>Thalictroideae</taxon>
        <taxon>Aquilegia</taxon>
    </lineage>
</organism>
<dbReference type="Proteomes" id="UP000230069">
    <property type="component" value="Unassembled WGS sequence"/>
</dbReference>
<dbReference type="OrthoDB" id="2789670at2759"/>
<dbReference type="GO" id="GO:0004497">
    <property type="term" value="F:monooxygenase activity"/>
    <property type="evidence" value="ECO:0007669"/>
    <property type="project" value="InterPro"/>
</dbReference>
<dbReference type="EMBL" id="KZ305019">
    <property type="protein sequence ID" value="PIA63862.1"/>
    <property type="molecule type" value="Genomic_DNA"/>
</dbReference>